<proteinExistence type="predicted"/>
<feature type="non-terminal residue" evidence="1">
    <location>
        <position position="94"/>
    </location>
</feature>
<dbReference type="AlphaFoldDB" id="A0A0B6ZWV2"/>
<reference evidence="1" key="1">
    <citation type="submission" date="2014-12" db="EMBL/GenBank/DDBJ databases">
        <title>Insight into the proteome of Arion vulgaris.</title>
        <authorList>
            <person name="Aradska J."/>
            <person name="Bulat T."/>
            <person name="Smidak R."/>
            <person name="Sarate P."/>
            <person name="Gangsoo J."/>
            <person name="Sialana F."/>
            <person name="Bilban M."/>
            <person name="Lubec G."/>
        </authorList>
    </citation>
    <scope>NUCLEOTIDE SEQUENCE</scope>
    <source>
        <tissue evidence="1">Skin</tissue>
    </source>
</reference>
<evidence type="ECO:0000313" key="1">
    <source>
        <dbReference type="EMBL" id="CEK72245.1"/>
    </source>
</evidence>
<protein>
    <submittedName>
        <fullName evidence="1">Uncharacterized protein</fullName>
    </submittedName>
</protein>
<feature type="non-terminal residue" evidence="1">
    <location>
        <position position="1"/>
    </location>
</feature>
<organism evidence="1">
    <name type="scientific">Arion vulgaris</name>
    <dbReference type="NCBI Taxonomy" id="1028688"/>
    <lineage>
        <taxon>Eukaryota</taxon>
        <taxon>Metazoa</taxon>
        <taxon>Spiralia</taxon>
        <taxon>Lophotrochozoa</taxon>
        <taxon>Mollusca</taxon>
        <taxon>Gastropoda</taxon>
        <taxon>Heterobranchia</taxon>
        <taxon>Euthyneura</taxon>
        <taxon>Panpulmonata</taxon>
        <taxon>Eupulmonata</taxon>
        <taxon>Stylommatophora</taxon>
        <taxon>Helicina</taxon>
        <taxon>Arionoidea</taxon>
        <taxon>Arionidae</taxon>
        <taxon>Arion</taxon>
    </lineage>
</organism>
<sequence>ERMCEHADIEIDHCLCNHATNSNVSSSMTLILTTTVQDTLWKIIGHLWNKCAELMFKNLINVMEIQSDKVEVKQKTKDLQFYQITLTTTPGDAI</sequence>
<dbReference type="EMBL" id="HACG01025380">
    <property type="protein sequence ID" value="CEK72245.1"/>
    <property type="molecule type" value="Transcribed_RNA"/>
</dbReference>
<name>A0A0B6ZWV2_9EUPU</name>
<gene>
    <name evidence="1" type="primary">ORF81617</name>
</gene>
<accession>A0A0B6ZWV2</accession>